<accession>A0A8J3VIX2</accession>
<dbReference type="SUPFAM" id="SSF51126">
    <property type="entry name" value="Pectin lyase-like"/>
    <property type="match status" value="1"/>
</dbReference>
<dbReference type="InterPro" id="IPR011050">
    <property type="entry name" value="Pectin_lyase_fold/virulence"/>
</dbReference>
<protein>
    <recommendedName>
        <fullName evidence="3">Right handed beta helix domain-containing protein</fullName>
    </recommendedName>
</protein>
<comment type="caution">
    <text evidence="1">The sequence shown here is derived from an EMBL/GenBank/DDBJ whole genome shotgun (WGS) entry which is preliminary data.</text>
</comment>
<gene>
    <name evidence="1" type="ORF">Rhe02_54450</name>
</gene>
<keyword evidence="2" id="KW-1185">Reference proteome</keyword>
<dbReference type="AlphaFoldDB" id="A0A8J3VIX2"/>
<reference evidence="1" key="1">
    <citation type="submission" date="2021-01" db="EMBL/GenBank/DDBJ databases">
        <title>Whole genome shotgun sequence of Rhizocola hellebori NBRC 109834.</title>
        <authorList>
            <person name="Komaki H."/>
            <person name="Tamura T."/>
        </authorList>
    </citation>
    <scope>NUCLEOTIDE SEQUENCE</scope>
    <source>
        <strain evidence="1">NBRC 109834</strain>
    </source>
</reference>
<name>A0A8J3VIX2_9ACTN</name>
<sequence length="219" mass="22778">MAGGIYDGCSFPGSVVIAAAGITISRSYIDGGHVEGAGYDLRGVRLVDVEISGGTDNFAAIGNSNYSCLRCDIHGGLRGLALGSNVVVTDSYVHDQRIVPGAHQTAASTHGGAHVRIEHSTLRCNSDRYACSNGVSFYSEDPPGIDDMLITRSHISTDAGYCLGFFSLQPGKPYGITNTRIVDNVLGASEYGPVANWPASQAGNVWSGNTTPGGTPINP</sequence>
<proteinExistence type="predicted"/>
<evidence type="ECO:0000313" key="1">
    <source>
        <dbReference type="EMBL" id="GIH07378.1"/>
    </source>
</evidence>
<organism evidence="1 2">
    <name type="scientific">Rhizocola hellebori</name>
    <dbReference type="NCBI Taxonomy" id="1392758"/>
    <lineage>
        <taxon>Bacteria</taxon>
        <taxon>Bacillati</taxon>
        <taxon>Actinomycetota</taxon>
        <taxon>Actinomycetes</taxon>
        <taxon>Micromonosporales</taxon>
        <taxon>Micromonosporaceae</taxon>
        <taxon>Rhizocola</taxon>
    </lineage>
</organism>
<dbReference type="EMBL" id="BONY01000036">
    <property type="protein sequence ID" value="GIH07378.1"/>
    <property type="molecule type" value="Genomic_DNA"/>
</dbReference>
<dbReference type="Proteomes" id="UP000612899">
    <property type="component" value="Unassembled WGS sequence"/>
</dbReference>
<evidence type="ECO:0008006" key="3">
    <source>
        <dbReference type="Google" id="ProtNLM"/>
    </source>
</evidence>
<evidence type="ECO:0000313" key="2">
    <source>
        <dbReference type="Proteomes" id="UP000612899"/>
    </source>
</evidence>